<evidence type="ECO:0000313" key="2">
    <source>
        <dbReference type="Proteomes" id="UP000076512"/>
    </source>
</evidence>
<dbReference type="InterPro" id="IPR009061">
    <property type="entry name" value="DNA-bd_dom_put_sf"/>
</dbReference>
<proteinExistence type="predicted"/>
<gene>
    <name evidence="1" type="ORF">AWN90_11030</name>
</gene>
<dbReference type="SUPFAM" id="SSF46955">
    <property type="entry name" value="Putative DNA-binding domain"/>
    <property type="match status" value="1"/>
</dbReference>
<dbReference type="EMBL" id="LWGR01000021">
    <property type="protein sequence ID" value="KZM68408.1"/>
    <property type="molecule type" value="Genomic_DNA"/>
</dbReference>
<protein>
    <recommendedName>
        <fullName evidence="3">Helix-turn-helix domain-containing protein</fullName>
    </recommendedName>
</protein>
<sequence>MSGNDWLTREELAARLKVPAKTLAAWAARKPRKGPRYAMVGRYARYRLADVIAWEDAQFDDAVDVAHAA</sequence>
<name>A0A164HD26_9NOCA</name>
<evidence type="ECO:0000313" key="1">
    <source>
        <dbReference type="EMBL" id="KZM68408.1"/>
    </source>
</evidence>
<dbReference type="OrthoDB" id="194758at2"/>
<dbReference type="Gene3D" id="1.10.10.10">
    <property type="entry name" value="Winged helix-like DNA-binding domain superfamily/Winged helix DNA-binding domain"/>
    <property type="match status" value="1"/>
</dbReference>
<dbReference type="InterPro" id="IPR036388">
    <property type="entry name" value="WH-like_DNA-bd_sf"/>
</dbReference>
<keyword evidence="2" id="KW-1185">Reference proteome</keyword>
<organism evidence="1 2">
    <name type="scientific">Nocardia terpenica</name>
    <dbReference type="NCBI Taxonomy" id="455432"/>
    <lineage>
        <taxon>Bacteria</taxon>
        <taxon>Bacillati</taxon>
        <taxon>Actinomycetota</taxon>
        <taxon>Actinomycetes</taxon>
        <taxon>Mycobacteriales</taxon>
        <taxon>Nocardiaceae</taxon>
        <taxon>Nocardia</taxon>
    </lineage>
</organism>
<dbReference type="Proteomes" id="UP000076512">
    <property type="component" value="Unassembled WGS sequence"/>
</dbReference>
<reference evidence="1 2" key="1">
    <citation type="submission" date="2016-04" db="EMBL/GenBank/DDBJ databases">
        <authorList>
            <person name="Evans L.H."/>
            <person name="Alamgir A."/>
            <person name="Owens N."/>
            <person name="Weber N.D."/>
            <person name="Virtaneva K."/>
            <person name="Barbian K."/>
            <person name="Babar A."/>
            <person name="Rosenke K."/>
        </authorList>
    </citation>
    <scope>NUCLEOTIDE SEQUENCE [LARGE SCALE GENOMIC DNA]</scope>
    <source>
        <strain evidence="1 2">IFM 0406</strain>
    </source>
</reference>
<evidence type="ECO:0008006" key="3">
    <source>
        <dbReference type="Google" id="ProtNLM"/>
    </source>
</evidence>
<dbReference type="AlphaFoldDB" id="A0A164HD26"/>
<accession>A0A164HD26</accession>
<dbReference type="STRING" id="455432.AWN90_11030"/>
<comment type="caution">
    <text evidence="1">The sequence shown here is derived from an EMBL/GenBank/DDBJ whole genome shotgun (WGS) entry which is preliminary data.</text>
</comment>